<reference evidence="1 2" key="1">
    <citation type="submission" date="2016-05" db="EMBL/GenBank/DDBJ databases">
        <title>Chromosome and linear plasmid sequence of a 2015 human isolate of tick-borne relapsing fever spirochete, Borrelia turicatae.</title>
        <authorList>
            <person name="Kingry L.C."/>
            <person name="Dhwani B."/>
            <person name="Replogle A."/>
            <person name="Sexton C."/>
            <person name="Rowe L."/>
            <person name="Stermole B.M."/>
            <person name="Christensen A.M."/>
            <person name="Schriefer M.E."/>
        </authorList>
    </citation>
    <scope>NUCLEOTIDE SEQUENCE [LARGE SCALE GENOMIC DNA]</scope>
    <source>
        <strain evidence="1 2">BTE5EL</strain>
        <plasmid evidence="1 2">lp159</plasmid>
    </source>
</reference>
<dbReference type="Proteomes" id="UP000264231">
    <property type="component" value="Plasmid lp159"/>
</dbReference>
<geneLocation type="plasmid" evidence="1 2">
    <name>lp159</name>
</geneLocation>
<proteinExistence type="predicted"/>
<name>A0A172XCX7_BORTU</name>
<evidence type="ECO:0000313" key="2">
    <source>
        <dbReference type="Proteomes" id="UP000264231"/>
    </source>
</evidence>
<gene>
    <name evidence="1" type="ORF">A7978_04680</name>
</gene>
<keyword evidence="1" id="KW-0614">Plasmid</keyword>
<protein>
    <submittedName>
        <fullName evidence="1">Uncharacterized protein</fullName>
    </submittedName>
</protein>
<evidence type="ECO:0000313" key="1">
    <source>
        <dbReference type="EMBL" id="ANF34408.1"/>
    </source>
</evidence>
<organism evidence="1 2">
    <name type="scientific">Borrelia turicatae</name>
    <dbReference type="NCBI Taxonomy" id="142"/>
    <lineage>
        <taxon>Bacteria</taxon>
        <taxon>Pseudomonadati</taxon>
        <taxon>Spirochaetota</taxon>
        <taxon>Spirochaetia</taxon>
        <taxon>Spirochaetales</taxon>
        <taxon>Borreliaceae</taxon>
        <taxon>Borrelia</taxon>
    </lineage>
</organism>
<accession>A0A172XCX7</accession>
<dbReference type="EMBL" id="CP015630">
    <property type="protein sequence ID" value="ANF34408.1"/>
    <property type="molecule type" value="Genomic_DNA"/>
</dbReference>
<dbReference type="AlphaFoldDB" id="A0A172XCX7"/>
<sequence>MMSGLGLAMTSSIIRYSRPMFLFKRNLIKNITNASYEKKTLRETPINFDGVFLFKDEDTVELFDSNIFIKEMHAKVYTLDTIDFSLEDQVLVDEDLMEIVGVNKYCVYLKTGYTVLILKKL</sequence>